<dbReference type="SUPFAM" id="SSF51120">
    <property type="entry name" value="beta-Roll"/>
    <property type="match status" value="2"/>
</dbReference>
<dbReference type="InterPro" id="IPR006026">
    <property type="entry name" value="Peptidase_Metallo"/>
</dbReference>
<dbReference type="GO" id="GO:0006508">
    <property type="term" value="P:proteolysis"/>
    <property type="evidence" value="ECO:0007669"/>
    <property type="project" value="InterPro"/>
</dbReference>
<comment type="similarity">
    <text evidence="3">Belongs to the peptidase M10B family.</text>
</comment>
<keyword evidence="4" id="KW-0964">Secreted</keyword>
<dbReference type="InterPro" id="IPR013858">
    <property type="entry name" value="Peptidase_M10B_C"/>
</dbReference>
<dbReference type="eggNOG" id="COG2931">
    <property type="taxonomic scope" value="Bacteria"/>
</dbReference>
<dbReference type="Proteomes" id="UP000191257">
    <property type="component" value="Chromosome"/>
</dbReference>
<dbReference type="InterPro" id="IPR024079">
    <property type="entry name" value="MetalloPept_cat_dom_sf"/>
</dbReference>
<dbReference type="InterPro" id="IPR034033">
    <property type="entry name" value="Serralysin-like"/>
</dbReference>
<dbReference type="STRING" id="147645.A6J80_07735"/>
<accession>A0A1V0GR03</accession>
<dbReference type="GO" id="GO:0005615">
    <property type="term" value="C:extracellular space"/>
    <property type="evidence" value="ECO:0007669"/>
    <property type="project" value="InterPro"/>
</dbReference>
<dbReference type="InterPro" id="IPR050557">
    <property type="entry name" value="RTX_toxin/Mannuronan_C5-epim"/>
</dbReference>
<dbReference type="PROSITE" id="PS00330">
    <property type="entry name" value="HEMOLYSIN_CALCIUM"/>
    <property type="match status" value="5"/>
</dbReference>
<reference evidence="7" key="1">
    <citation type="submission" date="2017-12" db="EMBL/GenBank/DDBJ databases">
        <title>FDA dAtabase for Regulatory Grade micrObial Sequences (FDA-ARGOS): Supporting development and validation of Infectious Disease Dx tests.</title>
        <authorList>
            <person name="Campos J."/>
            <person name="Goldberg B."/>
            <person name="Tallon L."/>
            <person name="Sadzewicz L."/>
            <person name="Sengamalay N."/>
            <person name="Ott S."/>
            <person name="Godinez A."/>
            <person name="Nagaraj S."/>
            <person name="Vyas G."/>
            <person name="Aluvathingal J."/>
            <person name="Nadendla S."/>
            <person name="Geyer C."/>
            <person name="Nandy P."/>
            <person name="Hobson J."/>
            <person name="Sichtig H."/>
        </authorList>
    </citation>
    <scope>NUCLEOTIDE SEQUENCE</scope>
    <source>
        <strain evidence="7">FDAARGOS_252</strain>
    </source>
</reference>
<feature type="domain" description="Peptidase metallopeptidase" evidence="6">
    <location>
        <begin position="153"/>
        <end position="294"/>
    </location>
</feature>
<dbReference type="SUPFAM" id="SSF55486">
    <property type="entry name" value="Metalloproteases ('zincins'), catalytic domain"/>
    <property type="match status" value="1"/>
</dbReference>
<dbReference type="SMART" id="SM00235">
    <property type="entry name" value="ZnMc"/>
    <property type="match status" value="1"/>
</dbReference>
<evidence type="ECO:0000313" key="8">
    <source>
        <dbReference type="Proteomes" id="UP000191257"/>
    </source>
</evidence>
<dbReference type="Pfam" id="PF00353">
    <property type="entry name" value="HemolysinCabind"/>
    <property type="match status" value="3"/>
</dbReference>
<name>A0A1V0GR03_9RHOB</name>
<dbReference type="RefSeq" id="WP_080621056.1">
    <property type="nucleotide sequence ID" value="NZ_CAWMZI010000001.1"/>
</dbReference>
<evidence type="ECO:0000256" key="2">
    <source>
        <dbReference type="ARBA" id="ARBA00004613"/>
    </source>
</evidence>
<dbReference type="PANTHER" id="PTHR38340">
    <property type="entry name" value="S-LAYER PROTEIN"/>
    <property type="match status" value="1"/>
</dbReference>
<comment type="subcellular location">
    <subcellularLocation>
        <location evidence="2">Secreted</location>
    </subcellularLocation>
</comment>
<comment type="cofactor">
    <cofactor evidence="1">
        <name>Ca(2+)</name>
        <dbReference type="ChEBI" id="CHEBI:29108"/>
    </cofactor>
</comment>
<dbReference type="AlphaFoldDB" id="A0A1V0GR03"/>
<evidence type="ECO:0000256" key="1">
    <source>
        <dbReference type="ARBA" id="ARBA00001913"/>
    </source>
</evidence>
<dbReference type="InterPro" id="IPR011049">
    <property type="entry name" value="Serralysin-like_metalloprot_C"/>
</dbReference>
<organism evidence="7 8">
    <name type="scientific">Paracoccus yeei</name>
    <dbReference type="NCBI Taxonomy" id="147645"/>
    <lineage>
        <taxon>Bacteria</taxon>
        <taxon>Pseudomonadati</taxon>
        <taxon>Pseudomonadota</taxon>
        <taxon>Alphaproteobacteria</taxon>
        <taxon>Rhodobacterales</taxon>
        <taxon>Paracoccaceae</taxon>
        <taxon>Paracoccus</taxon>
    </lineage>
</organism>
<evidence type="ECO:0000256" key="5">
    <source>
        <dbReference type="ARBA" id="ARBA00022737"/>
    </source>
</evidence>
<dbReference type="CDD" id="cd04277">
    <property type="entry name" value="ZnMc_serralysin_like"/>
    <property type="match status" value="1"/>
</dbReference>
<dbReference type="GO" id="GO:0008270">
    <property type="term" value="F:zinc ion binding"/>
    <property type="evidence" value="ECO:0007669"/>
    <property type="project" value="InterPro"/>
</dbReference>
<protein>
    <submittedName>
        <fullName evidence="7">Peptidase</fullName>
    </submittedName>
</protein>
<dbReference type="PRINTS" id="PR00313">
    <property type="entry name" value="CABNDNGRPT"/>
</dbReference>
<keyword evidence="5" id="KW-0677">Repeat</keyword>
<dbReference type="Gene3D" id="3.40.390.10">
    <property type="entry name" value="Collagenase (Catalytic Domain)"/>
    <property type="match status" value="1"/>
</dbReference>
<dbReference type="PANTHER" id="PTHR38340:SF1">
    <property type="entry name" value="S-LAYER PROTEIN"/>
    <property type="match status" value="1"/>
</dbReference>
<dbReference type="GO" id="GO:0008237">
    <property type="term" value="F:metallopeptidase activity"/>
    <property type="evidence" value="ECO:0007669"/>
    <property type="project" value="InterPro"/>
</dbReference>
<keyword evidence="8" id="KW-1185">Reference proteome</keyword>
<proteinExistence type="inferred from homology"/>
<evidence type="ECO:0000256" key="4">
    <source>
        <dbReference type="ARBA" id="ARBA00022525"/>
    </source>
</evidence>
<dbReference type="InterPro" id="IPR018511">
    <property type="entry name" value="Hemolysin-typ_Ca-bd_CS"/>
</dbReference>
<evidence type="ECO:0000313" key="7">
    <source>
        <dbReference type="EMBL" id="ARC36284.1"/>
    </source>
</evidence>
<evidence type="ECO:0000256" key="3">
    <source>
        <dbReference type="ARBA" id="ARBA00009490"/>
    </source>
</evidence>
<dbReference type="Gene3D" id="2.60.120.380">
    <property type="match status" value="1"/>
</dbReference>
<gene>
    <name evidence="7" type="ORF">A6J80_07735</name>
</gene>
<dbReference type="Pfam" id="PF08548">
    <property type="entry name" value="Peptidase_M10_C"/>
    <property type="match status" value="1"/>
</dbReference>
<dbReference type="Gene3D" id="2.150.10.10">
    <property type="entry name" value="Serralysin-like metalloprotease, C-terminal"/>
    <property type="match status" value="2"/>
</dbReference>
<dbReference type="GO" id="GO:0005509">
    <property type="term" value="F:calcium ion binding"/>
    <property type="evidence" value="ECO:0007669"/>
    <property type="project" value="InterPro"/>
</dbReference>
<dbReference type="InterPro" id="IPR001343">
    <property type="entry name" value="Hemolysn_Ca-bd"/>
</dbReference>
<evidence type="ECO:0000259" key="6">
    <source>
        <dbReference type="SMART" id="SM00235"/>
    </source>
</evidence>
<sequence>MTNSTAQTRALHPEVADAPAHAGTPYRMALGDEFQGSLRLGDADWVRVDLRAGTYIATLDGADPQALSDPYLRLYDASGTLVAQDDDSGSGLNSRLTVTVATAGTYYLEAGSYEASRAGAYSLKMTDAVYTIPQIAHQLTDGYWQSIGASRRAFDVAPGQVLNVDISGLDGPGQRLARAALEAWTDVTGIRFDTTPAAGQPVHITLDDASSGAYSQSFTLGGDIESSSVNVGQDWLASYGTAFAGYSFQTYIHEIGHALGLGHAGNYNGWAEYGYDNLYVNDSWQASIMSYFHQDQNTFVDASFAWVMTPMMADIAAMRTLYGAASLRPGNTVYGENSTAGGNYQRVSNLLETGARREIAFTIVDTGGVDTLDLSGDSTNQVVTLVSGGISHAYGLRGNISIMAGTVIENLAAGSGNDMLTGNAANNRIWAGAGNDRLWGALGDDWLSGGAGRDTLNGGAGNDTYVAEAQDAILEVAGGGRDTVSSLSVSYVLGANLENLVLTGAAARDGTGNGLANVLTGNNLANLLRGGGGADTLRGGNGADRLAGEQGADHLFGGAGNDILSGGLGADLLSGGAGADTFFFNHGADVILDFQDNLDTIRVDDALWGGAARSVAQVLRMATVVDGDLVLDFGGGHRLTVADLARPGLLADDLIIV</sequence>
<dbReference type="KEGG" id="pye:A6J80_07735"/>
<dbReference type="EMBL" id="CP020442">
    <property type="protein sequence ID" value="ARC36284.1"/>
    <property type="molecule type" value="Genomic_DNA"/>
</dbReference>